<reference evidence="5" key="1">
    <citation type="submission" date="2022-01" db="UniProtKB">
        <authorList>
            <consortium name="EnsemblMetazoa"/>
        </authorList>
    </citation>
    <scope>IDENTIFICATION</scope>
</reference>
<gene>
    <name evidence="5" type="primary">106661256</name>
</gene>
<dbReference type="AlphaFoldDB" id="A0A8I6R932"/>
<name>A0A8I6R932_CIMLE</name>
<dbReference type="PROSITE" id="PS50088">
    <property type="entry name" value="ANK_REPEAT"/>
    <property type="match status" value="3"/>
</dbReference>
<dbReference type="KEGG" id="clec:106661256"/>
<keyword evidence="6" id="KW-1185">Reference proteome</keyword>
<evidence type="ECO:0000256" key="1">
    <source>
        <dbReference type="ARBA" id="ARBA00022737"/>
    </source>
</evidence>
<dbReference type="SUPFAM" id="SSF48403">
    <property type="entry name" value="Ankyrin repeat"/>
    <property type="match status" value="1"/>
</dbReference>
<dbReference type="PROSITE" id="PS50297">
    <property type="entry name" value="ANK_REP_REGION"/>
    <property type="match status" value="2"/>
</dbReference>
<keyword evidence="2 3" id="KW-0040">ANK repeat</keyword>
<evidence type="ECO:0000256" key="3">
    <source>
        <dbReference type="PROSITE-ProRule" id="PRU00023"/>
    </source>
</evidence>
<proteinExistence type="predicted"/>
<dbReference type="EnsemblMetazoa" id="XM_014384541.2">
    <property type="protein sequence ID" value="XP_014240027.1"/>
    <property type="gene ID" value="LOC106661256"/>
</dbReference>
<dbReference type="OrthoDB" id="10254927at2759"/>
<dbReference type="InterPro" id="IPR036770">
    <property type="entry name" value="Ankyrin_rpt-contain_sf"/>
</dbReference>
<dbReference type="PANTHER" id="PTHR24171">
    <property type="entry name" value="ANKYRIN REPEAT DOMAIN-CONTAINING PROTEIN 39-RELATED"/>
    <property type="match status" value="1"/>
</dbReference>
<keyword evidence="1" id="KW-0677">Repeat</keyword>
<dbReference type="SMART" id="SM00248">
    <property type="entry name" value="ANK"/>
    <property type="match status" value="3"/>
</dbReference>
<evidence type="ECO:0000256" key="2">
    <source>
        <dbReference type="ARBA" id="ARBA00023043"/>
    </source>
</evidence>
<sequence>MDYQSKQTQTTPTSDSQEKENNVMSCGDTPVDLESSPLAVIQNDQADRNDADTDYSPLTSGMESVSTHSNSGMEMESTADANRLGSESTLSNEELRPLAIQPCLSSFSSFTSAKSFNGITWPSSSLWEDGPRRSAFLPYKPTTVLTNLQRGNIRAEPTETNANGVSWFEKAGCGNITLQDIKNAVNVDQVDKNGLTALMWSSAYGQTASVVLLIKEKADIHIQGNHLETALHLAAAGGHHDIIRVLISNGADVNAEDEDGNSPLLYAVFGDHAHAVNELIENGCDLWEPNNFQVKAYNLAVEQNCIQARTVIEEYLKQLVNKL</sequence>
<evidence type="ECO:0000256" key="4">
    <source>
        <dbReference type="SAM" id="MobiDB-lite"/>
    </source>
</evidence>
<dbReference type="Gene3D" id="1.25.40.20">
    <property type="entry name" value="Ankyrin repeat-containing domain"/>
    <property type="match status" value="1"/>
</dbReference>
<evidence type="ECO:0000313" key="6">
    <source>
        <dbReference type="Proteomes" id="UP000494040"/>
    </source>
</evidence>
<feature type="compositionally biased region" description="Polar residues" evidence="4">
    <location>
        <begin position="56"/>
        <end position="72"/>
    </location>
</feature>
<feature type="repeat" description="ANK" evidence="3">
    <location>
        <begin position="226"/>
        <end position="258"/>
    </location>
</feature>
<dbReference type="Pfam" id="PF12796">
    <property type="entry name" value="Ank_2"/>
    <property type="match status" value="1"/>
</dbReference>
<protein>
    <submittedName>
        <fullName evidence="5">Uncharacterized protein</fullName>
    </submittedName>
</protein>
<feature type="compositionally biased region" description="Polar residues" evidence="4">
    <location>
        <begin position="1"/>
        <end position="15"/>
    </location>
</feature>
<evidence type="ECO:0000313" key="5">
    <source>
        <dbReference type="EnsemblMetazoa" id="XP_014240027.1"/>
    </source>
</evidence>
<organism evidence="5 6">
    <name type="scientific">Cimex lectularius</name>
    <name type="common">Bed bug</name>
    <name type="synonym">Acanthia lectularia</name>
    <dbReference type="NCBI Taxonomy" id="79782"/>
    <lineage>
        <taxon>Eukaryota</taxon>
        <taxon>Metazoa</taxon>
        <taxon>Ecdysozoa</taxon>
        <taxon>Arthropoda</taxon>
        <taxon>Hexapoda</taxon>
        <taxon>Insecta</taxon>
        <taxon>Pterygota</taxon>
        <taxon>Neoptera</taxon>
        <taxon>Paraneoptera</taxon>
        <taxon>Hemiptera</taxon>
        <taxon>Heteroptera</taxon>
        <taxon>Panheteroptera</taxon>
        <taxon>Cimicomorpha</taxon>
        <taxon>Cimicidae</taxon>
        <taxon>Cimex</taxon>
    </lineage>
</organism>
<dbReference type="InterPro" id="IPR002110">
    <property type="entry name" value="Ankyrin_rpt"/>
</dbReference>
<dbReference type="Proteomes" id="UP000494040">
    <property type="component" value="Unassembled WGS sequence"/>
</dbReference>
<feature type="region of interest" description="Disordered" evidence="4">
    <location>
        <begin position="1"/>
        <end position="89"/>
    </location>
</feature>
<feature type="repeat" description="ANK" evidence="3">
    <location>
        <begin position="193"/>
        <end position="225"/>
    </location>
</feature>
<accession>A0A8I6R932</accession>
<feature type="repeat" description="ANK" evidence="3">
    <location>
        <begin position="259"/>
        <end position="291"/>
    </location>
</feature>